<protein>
    <submittedName>
        <fullName evidence="4">Glycosyltransferase WbuB</fullName>
    </submittedName>
</protein>
<dbReference type="CDD" id="cd03794">
    <property type="entry name" value="GT4_WbuB-like"/>
    <property type="match status" value="1"/>
</dbReference>
<keyword evidence="1" id="KW-0812">Transmembrane</keyword>
<accession>A0A1Y4LQS5</accession>
<comment type="caution">
    <text evidence="4">The sequence shown here is derived from an EMBL/GenBank/DDBJ whole genome shotgun (WGS) entry which is preliminary data.</text>
</comment>
<feature type="domain" description="Glycosyl transferase family 1" evidence="2">
    <location>
        <begin position="214"/>
        <end position="372"/>
    </location>
</feature>
<evidence type="ECO:0000259" key="3">
    <source>
        <dbReference type="Pfam" id="PF13579"/>
    </source>
</evidence>
<organism evidence="4 5">
    <name type="scientific">Faecalitalea cylindroides</name>
    <dbReference type="NCBI Taxonomy" id="39483"/>
    <lineage>
        <taxon>Bacteria</taxon>
        <taxon>Bacillati</taxon>
        <taxon>Bacillota</taxon>
        <taxon>Erysipelotrichia</taxon>
        <taxon>Erysipelotrichales</taxon>
        <taxon>Erysipelotrichaceae</taxon>
        <taxon>Faecalitalea</taxon>
    </lineage>
</organism>
<keyword evidence="4" id="KW-0808">Transferase</keyword>
<dbReference type="InterPro" id="IPR001296">
    <property type="entry name" value="Glyco_trans_1"/>
</dbReference>
<dbReference type="PANTHER" id="PTHR45947">
    <property type="entry name" value="SULFOQUINOVOSYL TRANSFERASE SQD2"/>
    <property type="match status" value="1"/>
</dbReference>
<dbReference type="Gene3D" id="3.40.50.2000">
    <property type="entry name" value="Glycogen Phosphorylase B"/>
    <property type="match status" value="2"/>
</dbReference>
<feature type="domain" description="Glycosyltransferase subfamily 4-like N-terminal" evidence="3">
    <location>
        <begin position="17"/>
        <end position="182"/>
    </location>
</feature>
<dbReference type="RefSeq" id="WP_087158908.1">
    <property type="nucleotide sequence ID" value="NZ_NFKM01000015.1"/>
</dbReference>
<dbReference type="SUPFAM" id="SSF53756">
    <property type="entry name" value="UDP-Glycosyltransferase/glycogen phosphorylase"/>
    <property type="match status" value="1"/>
</dbReference>
<reference evidence="5" key="1">
    <citation type="submission" date="2017-04" db="EMBL/GenBank/DDBJ databases">
        <title>Function of individual gut microbiota members based on whole genome sequencing of pure cultures obtained from chicken caecum.</title>
        <authorList>
            <person name="Medvecky M."/>
            <person name="Cejkova D."/>
            <person name="Polansky O."/>
            <person name="Karasova D."/>
            <person name="Kubasova T."/>
            <person name="Cizek A."/>
            <person name="Rychlik I."/>
        </authorList>
    </citation>
    <scope>NUCLEOTIDE SEQUENCE [LARGE SCALE GENOMIC DNA]</scope>
    <source>
        <strain evidence="5">An178</strain>
    </source>
</reference>
<dbReference type="InterPro" id="IPR050194">
    <property type="entry name" value="Glycosyltransferase_grp1"/>
</dbReference>
<evidence type="ECO:0000313" key="5">
    <source>
        <dbReference type="Proteomes" id="UP000195447"/>
    </source>
</evidence>
<dbReference type="AlphaFoldDB" id="A0A1Y4LQS5"/>
<keyword evidence="1" id="KW-0472">Membrane</keyword>
<gene>
    <name evidence="4" type="ORF">B5F14_07780</name>
</gene>
<dbReference type="PANTHER" id="PTHR45947:SF3">
    <property type="entry name" value="SULFOQUINOVOSYL TRANSFERASE SQD2"/>
    <property type="match status" value="1"/>
</dbReference>
<dbReference type="GO" id="GO:0016758">
    <property type="term" value="F:hexosyltransferase activity"/>
    <property type="evidence" value="ECO:0007669"/>
    <property type="project" value="TreeGrafter"/>
</dbReference>
<proteinExistence type="predicted"/>
<keyword evidence="5" id="KW-1185">Reference proteome</keyword>
<dbReference type="Pfam" id="PF13579">
    <property type="entry name" value="Glyco_trans_4_4"/>
    <property type="match status" value="1"/>
</dbReference>
<keyword evidence="1" id="KW-1133">Transmembrane helix</keyword>
<feature type="transmembrane region" description="Helical" evidence="1">
    <location>
        <begin position="76"/>
        <end position="97"/>
    </location>
</feature>
<dbReference type="Proteomes" id="UP000195447">
    <property type="component" value="Unassembled WGS sequence"/>
</dbReference>
<dbReference type="Pfam" id="PF00534">
    <property type="entry name" value="Glycos_transf_1"/>
    <property type="match status" value="1"/>
</dbReference>
<evidence type="ECO:0000313" key="4">
    <source>
        <dbReference type="EMBL" id="OUP58978.1"/>
    </source>
</evidence>
<sequence>MRILVVCQHFYPETFRINDITYELVKKGHDVTVLTGLPNYPEGKVYKGYKWFQNRKQVVNGVKIKRCSLVGRRKSTLMMGINYAWFAIFGCLKAFFMKKDFDVVYVYQLSPISMTWPGILVSKLKKIPLIIHCLDQWPISVTTGPIGKDSVLYKILEKMSIWSYNKASRIIISSKSFKRYFEHELKISAKSKGLTYYPSYAESDYENVGQMENNVFDIVFAGNIGPAQSVETIIETANLLKEHKDIMFHIVGDGLSRQVCEDLSNQYKLENVKFYGFHPVEDMPQYYALADCFIITMVDNEVVNSTLPAKVQSYMLAAKPIVGAISGEVKEVVEEADCGYCTNSGNYEELAQIITRVYNDKEKCRYFGKNSYSYYQSHFEKNKCINDLVAIFKEEIEKGV</sequence>
<dbReference type="EMBL" id="NFKM01000015">
    <property type="protein sequence ID" value="OUP58978.1"/>
    <property type="molecule type" value="Genomic_DNA"/>
</dbReference>
<dbReference type="InterPro" id="IPR028098">
    <property type="entry name" value="Glyco_trans_4-like_N"/>
</dbReference>
<evidence type="ECO:0000259" key="2">
    <source>
        <dbReference type="Pfam" id="PF00534"/>
    </source>
</evidence>
<name>A0A1Y4LQS5_9FIRM</name>
<evidence type="ECO:0000256" key="1">
    <source>
        <dbReference type="SAM" id="Phobius"/>
    </source>
</evidence>